<dbReference type="OrthoDB" id="9812949at2"/>
<dbReference type="Gene3D" id="3.30.980.10">
    <property type="entry name" value="Threonyl-trna Synthetase, Chain A, domain 2"/>
    <property type="match status" value="1"/>
</dbReference>
<dbReference type="GO" id="GO:0004812">
    <property type="term" value="F:aminoacyl-tRNA ligase activity"/>
    <property type="evidence" value="ECO:0007669"/>
    <property type="project" value="UniProtKB-KW"/>
</dbReference>
<dbReference type="KEGG" id="dfl:DFE_1014"/>
<proteinExistence type="predicted"/>
<dbReference type="SUPFAM" id="SSF55186">
    <property type="entry name" value="ThrRS/AlaRS common domain"/>
    <property type="match status" value="1"/>
</dbReference>
<dbReference type="InterPro" id="IPR018163">
    <property type="entry name" value="Thr/Ala-tRNA-synth_IIc_edit"/>
</dbReference>
<organism evidence="5 6">
    <name type="scientific">Desulfovibrio ferrophilus</name>
    <dbReference type="NCBI Taxonomy" id="241368"/>
    <lineage>
        <taxon>Bacteria</taxon>
        <taxon>Pseudomonadati</taxon>
        <taxon>Thermodesulfobacteriota</taxon>
        <taxon>Desulfovibrionia</taxon>
        <taxon>Desulfovibrionales</taxon>
        <taxon>Desulfovibrionaceae</taxon>
        <taxon>Desulfovibrio</taxon>
    </lineage>
</organism>
<dbReference type="AlphaFoldDB" id="A0A2Z6AWZ4"/>
<dbReference type="PANTHER" id="PTHR43462:SF1">
    <property type="entry name" value="ALANYL-TRNA EDITING PROTEIN AARSD1"/>
    <property type="match status" value="1"/>
</dbReference>
<accession>A0A2Z6AWZ4</accession>
<dbReference type="PANTHER" id="PTHR43462">
    <property type="entry name" value="ALANYL-TRNA EDITING PROTEIN"/>
    <property type="match status" value="1"/>
</dbReference>
<dbReference type="Proteomes" id="UP000269883">
    <property type="component" value="Chromosome"/>
</dbReference>
<dbReference type="Pfam" id="PF07973">
    <property type="entry name" value="tRNA_SAD"/>
    <property type="match status" value="1"/>
</dbReference>
<keyword evidence="5" id="KW-0030">Aminoacyl-tRNA synthetase</keyword>
<dbReference type="GO" id="GO:0002161">
    <property type="term" value="F:aminoacyl-tRNA deacylase activity"/>
    <property type="evidence" value="ECO:0007669"/>
    <property type="project" value="UniProtKB-ARBA"/>
</dbReference>
<keyword evidence="5" id="KW-0436">Ligase</keyword>
<protein>
    <submittedName>
        <fullName evidence="5">Threonyl/alanyl tRNA synthetase SAD</fullName>
    </submittedName>
</protein>
<dbReference type="RefSeq" id="WP_126377250.1">
    <property type="nucleotide sequence ID" value="NZ_AP017378.1"/>
</dbReference>
<dbReference type="GO" id="GO:0046872">
    <property type="term" value="F:metal ion binding"/>
    <property type="evidence" value="ECO:0007669"/>
    <property type="project" value="UniProtKB-KW"/>
</dbReference>
<dbReference type="EMBL" id="AP017378">
    <property type="protein sequence ID" value="BBD07740.1"/>
    <property type="molecule type" value="Genomic_DNA"/>
</dbReference>
<evidence type="ECO:0000256" key="3">
    <source>
        <dbReference type="ARBA" id="ARBA00022833"/>
    </source>
</evidence>
<comment type="cofactor">
    <cofactor evidence="1">
        <name>Zn(2+)</name>
        <dbReference type="ChEBI" id="CHEBI:29105"/>
    </cofactor>
</comment>
<evidence type="ECO:0000259" key="4">
    <source>
        <dbReference type="SMART" id="SM00863"/>
    </source>
</evidence>
<gene>
    <name evidence="5" type="ORF">DFE_1014</name>
</gene>
<evidence type="ECO:0000313" key="6">
    <source>
        <dbReference type="Proteomes" id="UP000269883"/>
    </source>
</evidence>
<evidence type="ECO:0000256" key="1">
    <source>
        <dbReference type="ARBA" id="ARBA00001947"/>
    </source>
</evidence>
<keyword evidence="3" id="KW-0862">Zinc</keyword>
<dbReference type="InterPro" id="IPR012947">
    <property type="entry name" value="tRNA_SAD"/>
</dbReference>
<sequence>MSKPSYPRMHTAEHILNQTMVRVLESDRCFSAHINSKKSKCDYHFDRTMTDEEAVEVEMRVNDVLASGLAVIEEMMPVNQAAELFNLSRLPDPDVDVVRIVHVGEYDACPCIGEHVSNTAEIGAFRLVSHSWEEGVLRLRFKLSAPV</sequence>
<keyword evidence="6" id="KW-1185">Reference proteome</keyword>
<name>A0A2Z6AWZ4_9BACT</name>
<evidence type="ECO:0000313" key="5">
    <source>
        <dbReference type="EMBL" id="BBD07740.1"/>
    </source>
</evidence>
<dbReference type="GO" id="GO:0043039">
    <property type="term" value="P:tRNA aminoacylation"/>
    <property type="evidence" value="ECO:0007669"/>
    <property type="project" value="InterPro"/>
</dbReference>
<dbReference type="SMART" id="SM00863">
    <property type="entry name" value="tRNA_SAD"/>
    <property type="match status" value="1"/>
</dbReference>
<feature type="domain" description="Threonyl/alanyl tRNA synthetase SAD" evidence="4">
    <location>
        <begin position="98"/>
        <end position="140"/>
    </location>
</feature>
<evidence type="ECO:0000256" key="2">
    <source>
        <dbReference type="ARBA" id="ARBA00022723"/>
    </source>
</evidence>
<reference evidence="5 6" key="1">
    <citation type="journal article" date="2018" name="Sci. Adv.">
        <title>Multi-heme cytochromes provide a pathway for survival in energy-limited environments.</title>
        <authorList>
            <person name="Deng X."/>
            <person name="Dohmae N."/>
            <person name="Nealson K.H."/>
            <person name="Hashimoto K."/>
            <person name="Okamoto A."/>
        </authorList>
    </citation>
    <scope>NUCLEOTIDE SEQUENCE [LARGE SCALE GENOMIC DNA]</scope>
    <source>
        <strain evidence="5 6">IS5</strain>
    </source>
</reference>
<keyword evidence="2" id="KW-0479">Metal-binding</keyword>
<dbReference type="InterPro" id="IPR051335">
    <property type="entry name" value="Alanyl-tRNA_Editing_Enzymes"/>
</dbReference>
<dbReference type="GO" id="GO:0005524">
    <property type="term" value="F:ATP binding"/>
    <property type="evidence" value="ECO:0007669"/>
    <property type="project" value="InterPro"/>
</dbReference>